<evidence type="ECO:0000259" key="4">
    <source>
        <dbReference type="Pfam" id="PF03816"/>
    </source>
</evidence>
<dbReference type="AlphaFoldDB" id="A0AAU7DWS7"/>
<reference evidence="5" key="1">
    <citation type="submission" date="2024-02" db="EMBL/GenBank/DDBJ databases">
        <title>Tomenella chthoni gen. nov. sp. nov., a member of the family Jonesiaceae isolated from bat guano.</title>
        <authorList>
            <person name="Miller S.L."/>
            <person name="King J."/>
            <person name="Sankaranarayanan K."/>
            <person name="Lawson P.A."/>
        </authorList>
    </citation>
    <scope>NUCLEOTIDE SEQUENCE</scope>
    <source>
        <strain evidence="5">BS-20</strain>
    </source>
</reference>
<dbReference type="Gene3D" id="3.40.630.190">
    <property type="entry name" value="LCP protein"/>
    <property type="match status" value="1"/>
</dbReference>
<feature type="region of interest" description="Disordered" evidence="2">
    <location>
        <begin position="1"/>
        <end position="22"/>
    </location>
</feature>
<evidence type="ECO:0000256" key="3">
    <source>
        <dbReference type="SAM" id="Phobius"/>
    </source>
</evidence>
<dbReference type="NCBIfam" id="TIGR00350">
    <property type="entry name" value="lytR_cpsA_psr"/>
    <property type="match status" value="1"/>
</dbReference>
<dbReference type="EMBL" id="CP146203">
    <property type="protein sequence ID" value="XBH22169.1"/>
    <property type="molecule type" value="Genomic_DNA"/>
</dbReference>
<gene>
    <name evidence="5" type="ORF">V5R04_02775</name>
</gene>
<sequence length="352" mass="38035">MTDNDIFALDPQDPEDPVPSSAPRKQRLWLRIVVGTFVALFVAGGAAAGIFIYNLNSSFDQAVKLAPAEVFPEETHRPEPVKRPETAKHDAQNILLLGSDSRGGIEDNLDDIKGTRSDVIMVAHIPANRESVQVISFMRDNWVDIPGYGKNKINAALAYGGVPLIVQTIEGIIDARIDHVAVIDFEGFQGLTDALGGVTLHNPFSFHSSSGPSFAEGDITLNGEDALAYVRERYSFADGDYSRAANQQRYLKAVISSFLSKDTLLNPAKLAGAVDAIAPYLTVDEGLSPTYLASLGASMPQIRAEDITFFTSPTLGTGMVGEASVVHPDWDQLAVIAEHFRNDTLSEYAANN</sequence>
<accession>A0AAU7DWS7</accession>
<keyword evidence="3" id="KW-0472">Membrane</keyword>
<dbReference type="InterPro" id="IPR004474">
    <property type="entry name" value="LytR_CpsA_psr"/>
</dbReference>
<evidence type="ECO:0000256" key="2">
    <source>
        <dbReference type="SAM" id="MobiDB-lite"/>
    </source>
</evidence>
<comment type="similarity">
    <text evidence="1">Belongs to the LytR/CpsA/Psr (LCP) family.</text>
</comment>
<keyword evidence="3" id="KW-0812">Transmembrane</keyword>
<name>A0AAU7DWS7_9MICO</name>
<evidence type="ECO:0000256" key="1">
    <source>
        <dbReference type="ARBA" id="ARBA00006068"/>
    </source>
</evidence>
<feature type="domain" description="Cell envelope-related transcriptional attenuator" evidence="4">
    <location>
        <begin position="116"/>
        <end position="258"/>
    </location>
</feature>
<proteinExistence type="inferred from homology"/>
<dbReference type="InterPro" id="IPR050922">
    <property type="entry name" value="LytR/CpsA/Psr_CW_biosynth"/>
</dbReference>
<evidence type="ECO:0000313" key="5">
    <source>
        <dbReference type="EMBL" id="XBH22169.1"/>
    </source>
</evidence>
<organism evidence="5">
    <name type="scientific">Jonesiaceae bacterium BS-20</name>
    <dbReference type="NCBI Taxonomy" id="3120821"/>
    <lineage>
        <taxon>Bacteria</taxon>
        <taxon>Bacillati</taxon>
        <taxon>Actinomycetota</taxon>
        <taxon>Actinomycetes</taxon>
        <taxon>Micrococcales</taxon>
        <taxon>Jonesiaceae</taxon>
    </lineage>
</organism>
<feature type="transmembrane region" description="Helical" evidence="3">
    <location>
        <begin position="28"/>
        <end position="53"/>
    </location>
</feature>
<dbReference type="PANTHER" id="PTHR33392">
    <property type="entry name" value="POLYISOPRENYL-TEICHOIC ACID--PEPTIDOGLYCAN TEICHOIC ACID TRANSFERASE TAGU"/>
    <property type="match status" value="1"/>
</dbReference>
<dbReference type="PANTHER" id="PTHR33392:SF6">
    <property type="entry name" value="POLYISOPRENYL-TEICHOIC ACID--PEPTIDOGLYCAN TEICHOIC ACID TRANSFERASE TAGU"/>
    <property type="match status" value="1"/>
</dbReference>
<protein>
    <submittedName>
        <fullName evidence="5">LCP family protein</fullName>
    </submittedName>
</protein>
<keyword evidence="3" id="KW-1133">Transmembrane helix</keyword>
<dbReference type="Pfam" id="PF03816">
    <property type="entry name" value="LytR_cpsA_psr"/>
    <property type="match status" value="1"/>
</dbReference>